<keyword evidence="3" id="KW-0808">Transferase</keyword>
<dbReference type="PANTHER" id="PTHR37312:SF1">
    <property type="entry name" value="MEMBRANE-BOUND ACYLTRANSFERASE YKRP-RELATED"/>
    <property type="match status" value="1"/>
</dbReference>
<sequence>MATKKRDPYFDNAKFLLMILVVFGHMMQPFIENEQWNHDLYYTIFSFHMPAFIFISGFFAKSFDPQKRAPVATSFQKFIVPYIFFQWTYSLFNRLAGAEEHFTFQLDVPN</sequence>
<proteinExistence type="predicted"/>
<keyword evidence="1" id="KW-0812">Transmembrane</keyword>
<dbReference type="Pfam" id="PF01757">
    <property type="entry name" value="Acyl_transf_3"/>
    <property type="match status" value="1"/>
</dbReference>
<feature type="transmembrane region" description="Helical" evidence="1">
    <location>
        <begin position="40"/>
        <end position="60"/>
    </location>
</feature>
<dbReference type="AlphaFoldDB" id="A0A091CDP3"/>
<dbReference type="RefSeq" id="WP_231557685.1">
    <property type="nucleotide sequence ID" value="NZ_JPVU01000100.1"/>
</dbReference>
<dbReference type="EC" id="2.3.1.-" evidence="3"/>
<dbReference type="PANTHER" id="PTHR37312">
    <property type="entry name" value="MEMBRANE-BOUND ACYLTRANSFERASE YKRP-RELATED"/>
    <property type="match status" value="1"/>
</dbReference>
<evidence type="ECO:0000313" key="4">
    <source>
        <dbReference type="Proteomes" id="UP000029380"/>
    </source>
</evidence>
<protein>
    <submittedName>
        <fullName evidence="3">Membrane protein</fullName>
        <ecNumber evidence="3">2.3.1.-</ecNumber>
    </submittedName>
</protein>
<evidence type="ECO:0000313" key="3">
    <source>
        <dbReference type="EMBL" id="KFN92323.1"/>
    </source>
</evidence>
<accession>A0A091CDP3</accession>
<keyword evidence="1" id="KW-1133">Transmembrane helix</keyword>
<organism evidence="3 4">
    <name type="scientific">Tetragenococcus muriaticus PMC-11-5</name>
    <dbReference type="NCBI Taxonomy" id="1302649"/>
    <lineage>
        <taxon>Bacteria</taxon>
        <taxon>Bacillati</taxon>
        <taxon>Bacillota</taxon>
        <taxon>Bacilli</taxon>
        <taxon>Lactobacillales</taxon>
        <taxon>Enterococcaceae</taxon>
        <taxon>Tetragenococcus</taxon>
    </lineage>
</organism>
<keyword evidence="1" id="KW-0472">Membrane</keyword>
<evidence type="ECO:0000256" key="1">
    <source>
        <dbReference type="SAM" id="Phobius"/>
    </source>
</evidence>
<dbReference type="InterPro" id="IPR052734">
    <property type="entry name" value="Nod_factor_acetyltransferase"/>
</dbReference>
<dbReference type="PATRIC" id="fig|1302649.3.peg.983"/>
<comment type="caution">
    <text evidence="3">The sequence shown here is derived from an EMBL/GenBank/DDBJ whole genome shotgun (WGS) entry which is preliminary data.</text>
</comment>
<keyword evidence="3" id="KW-0012">Acyltransferase</keyword>
<gene>
    <name evidence="3" type="ORF">TMUPMC115_0982</name>
</gene>
<evidence type="ECO:0000259" key="2">
    <source>
        <dbReference type="Pfam" id="PF01757"/>
    </source>
</evidence>
<dbReference type="InterPro" id="IPR002656">
    <property type="entry name" value="Acyl_transf_3_dom"/>
</dbReference>
<feature type="domain" description="Acyltransferase 3" evidence="2">
    <location>
        <begin position="8"/>
        <end position="96"/>
    </location>
</feature>
<dbReference type="GO" id="GO:0016747">
    <property type="term" value="F:acyltransferase activity, transferring groups other than amino-acyl groups"/>
    <property type="evidence" value="ECO:0007669"/>
    <property type="project" value="InterPro"/>
</dbReference>
<name>A0A091CDP3_9ENTE</name>
<feature type="transmembrane region" description="Helical" evidence="1">
    <location>
        <begin position="12"/>
        <end position="28"/>
    </location>
</feature>
<dbReference type="Proteomes" id="UP000029380">
    <property type="component" value="Unassembled WGS sequence"/>
</dbReference>
<dbReference type="EMBL" id="JPVU01000100">
    <property type="protein sequence ID" value="KFN92323.1"/>
    <property type="molecule type" value="Genomic_DNA"/>
</dbReference>
<reference evidence="3 4" key="1">
    <citation type="submission" date="2014-08" db="EMBL/GenBank/DDBJ databases">
        <title>Genome sequence of Tetragenococcus muriaticus.</title>
        <authorList>
            <person name="Chuea-nongthon C."/>
            <person name="Rodtong S."/>
            <person name="Yongsawatdigul J."/>
            <person name="Steele J.L."/>
            <person name="Liu X.-y."/>
            <person name="Speers J."/>
            <person name="Glasner J.D."/>
            <person name="Neeno-Eckwall E.C."/>
        </authorList>
    </citation>
    <scope>NUCLEOTIDE SEQUENCE [LARGE SCALE GENOMIC DNA]</scope>
    <source>
        <strain evidence="3 4">PMC-11-5</strain>
    </source>
</reference>